<dbReference type="InterPro" id="IPR005146">
    <property type="entry name" value="B3/B4_tRNA-bd"/>
</dbReference>
<evidence type="ECO:0000259" key="1">
    <source>
        <dbReference type="SMART" id="SM00873"/>
    </source>
</evidence>
<dbReference type="SUPFAM" id="SSF56037">
    <property type="entry name" value="PheT/TilS domain"/>
    <property type="match status" value="1"/>
</dbReference>
<dbReference type="RefSeq" id="WP_304123781.1">
    <property type="nucleotide sequence ID" value="NZ_DYZA01000232.1"/>
</dbReference>
<dbReference type="Gene3D" id="3.50.40.10">
    <property type="entry name" value="Phenylalanyl-trna Synthetase, Chain B, domain 3"/>
    <property type="match status" value="1"/>
</dbReference>
<protein>
    <recommendedName>
        <fullName evidence="1">B3/B4 tRNA-binding domain-containing protein</fullName>
    </recommendedName>
</protein>
<evidence type="ECO:0000313" key="3">
    <source>
        <dbReference type="Proteomes" id="UP000698963"/>
    </source>
</evidence>
<dbReference type="Pfam" id="PF03483">
    <property type="entry name" value="B3_4"/>
    <property type="match status" value="1"/>
</dbReference>
<dbReference type="SMART" id="SM00873">
    <property type="entry name" value="B3_4"/>
    <property type="match status" value="1"/>
</dbReference>
<comment type="caution">
    <text evidence="2">The sequence shown here is derived from an EMBL/GenBank/DDBJ whole genome shotgun (WGS) entry which is preliminary data.</text>
</comment>
<proteinExistence type="predicted"/>
<dbReference type="InterPro" id="IPR020825">
    <property type="entry name" value="Phe-tRNA_synthase-like_B3/B4"/>
</dbReference>
<sequence>MKRFAVEEEVFQRLPGYCLGVVAARGLDNTRERGAIARMLEDNAVNFAECFREASVRDIPFVAAYREAFTKLGMNPNKFPCSIEALMKRVQKNGRLPHINPIVDLGNAFSLQYQLPMGAHDIDKLHAAGMEIRFSTVQDHFLGMGEEQAENMPAGELVYVSGNTVKTRRWIWRQSEDGRITEATGHVLFPIDGFEGVNQEEVAAARDALAEFLRREFSCEVWTGYINRRNPGFDFSWT</sequence>
<name>A0A921AYG9_9BACT</name>
<dbReference type="PANTHER" id="PTHR39209:SF2">
    <property type="entry name" value="CYTOPLASMIC PROTEIN"/>
    <property type="match status" value="1"/>
</dbReference>
<dbReference type="Proteomes" id="UP000698963">
    <property type="component" value="Unassembled WGS sequence"/>
</dbReference>
<dbReference type="PANTHER" id="PTHR39209">
    <property type="match status" value="1"/>
</dbReference>
<evidence type="ECO:0000313" key="2">
    <source>
        <dbReference type="EMBL" id="HJD98206.1"/>
    </source>
</evidence>
<reference evidence="2" key="1">
    <citation type="journal article" date="2021" name="PeerJ">
        <title>Extensive microbial diversity within the chicken gut microbiome revealed by metagenomics and culture.</title>
        <authorList>
            <person name="Gilroy R."/>
            <person name="Ravi A."/>
            <person name="Getino M."/>
            <person name="Pursley I."/>
            <person name="Horton D.L."/>
            <person name="Alikhan N.F."/>
            <person name="Baker D."/>
            <person name="Gharbi K."/>
            <person name="Hall N."/>
            <person name="Watson M."/>
            <person name="Adriaenssens E.M."/>
            <person name="Foster-Nyarko E."/>
            <person name="Jarju S."/>
            <person name="Secka A."/>
            <person name="Antonio M."/>
            <person name="Oren A."/>
            <person name="Chaudhuri R.R."/>
            <person name="La Ragione R."/>
            <person name="Hildebrand F."/>
            <person name="Pallen M.J."/>
        </authorList>
    </citation>
    <scope>NUCLEOTIDE SEQUENCE</scope>
    <source>
        <strain evidence="2">ChiGjej2B2-19336</strain>
    </source>
</reference>
<feature type="domain" description="B3/B4 tRNA-binding" evidence="1">
    <location>
        <begin position="63"/>
        <end position="218"/>
    </location>
</feature>
<dbReference type="GO" id="GO:0004826">
    <property type="term" value="F:phenylalanine-tRNA ligase activity"/>
    <property type="evidence" value="ECO:0007669"/>
    <property type="project" value="InterPro"/>
</dbReference>
<organism evidence="2 3">
    <name type="scientific">Mailhella massiliensis</name>
    <dbReference type="NCBI Taxonomy" id="1903261"/>
    <lineage>
        <taxon>Bacteria</taxon>
        <taxon>Pseudomonadati</taxon>
        <taxon>Thermodesulfobacteriota</taxon>
        <taxon>Desulfovibrionia</taxon>
        <taxon>Desulfovibrionales</taxon>
        <taxon>Desulfovibrionaceae</taxon>
        <taxon>Mailhella</taxon>
    </lineage>
</organism>
<accession>A0A921AYG9</accession>
<reference evidence="2" key="2">
    <citation type="submission" date="2021-09" db="EMBL/GenBank/DDBJ databases">
        <authorList>
            <person name="Gilroy R."/>
        </authorList>
    </citation>
    <scope>NUCLEOTIDE SEQUENCE</scope>
    <source>
        <strain evidence="2">ChiGjej2B2-19336</strain>
    </source>
</reference>
<dbReference type="AlphaFoldDB" id="A0A921AYG9"/>
<gene>
    <name evidence="2" type="ORF">K8W16_11240</name>
</gene>
<dbReference type="EMBL" id="DYZA01000232">
    <property type="protein sequence ID" value="HJD98206.1"/>
    <property type="molecule type" value="Genomic_DNA"/>
</dbReference>
<dbReference type="GO" id="GO:0003723">
    <property type="term" value="F:RNA binding"/>
    <property type="evidence" value="ECO:0007669"/>
    <property type="project" value="InterPro"/>
</dbReference>